<reference evidence="2 3" key="1">
    <citation type="submission" date="2017-12" db="EMBL/GenBank/DDBJ databases">
        <title>Sequencing the genomes of 1000 Actinobacteria strains.</title>
        <authorList>
            <person name="Klenk H.-P."/>
        </authorList>
    </citation>
    <scope>NUCLEOTIDE SEQUENCE [LARGE SCALE GENOMIC DNA]</scope>
    <source>
        <strain evidence="2 3">DSM 44489</strain>
    </source>
</reference>
<dbReference type="CDD" id="cd01055">
    <property type="entry name" value="Nonheme_Ferritin"/>
    <property type="match status" value="1"/>
</dbReference>
<evidence type="ECO:0000313" key="3">
    <source>
        <dbReference type="Proteomes" id="UP000233766"/>
    </source>
</evidence>
<organism evidence="2 3">
    <name type="scientific">Nocardia fluminea</name>
    <dbReference type="NCBI Taxonomy" id="134984"/>
    <lineage>
        <taxon>Bacteria</taxon>
        <taxon>Bacillati</taxon>
        <taxon>Actinomycetota</taxon>
        <taxon>Actinomycetes</taxon>
        <taxon>Mycobacteriales</taxon>
        <taxon>Nocardiaceae</taxon>
        <taxon>Nocardia</taxon>
    </lineage>
</organism>
<accession>A0A2N3VAB8</accession>
<dbReference type="Pfam" id="PF00210">
    <property type="entry name" value="Ferritin"/>
    <property type="match status" value="1"/>
</dbReference>
<proteinExistence type="predicted"/>
<dbReference type="OrthoDB" id="9801481at2"/>
<sequence length="176" mass="19692">MRENPSFTELLRDQVRAGLTAAHQYLAAAVYFDAQDLPELAGQTYVRSTSNHGHAMRMVQYLLDRDVPISIGGLGEVRSEFDSPRAAIAFLLDRERVTTTQISALAAAARESNDFLGEQFVQWFLAEQVDDVAAMSTLLTVLDRQDNLFDVEQFIRRELRGTVRVDTTAPRMAGAR</sequence>
<dbReference type="InterPro" id="IPR008331">
    <property type="entry name" value="Ferritin_DPS_dom"/>
</dbReference>
<keyword evidence="3" id="KW-1185">Reference proteome</keyword>
<comment type="caution">
    <text evidence="2">The sequence shown here is derived from an EMBL/GenBank/DDBJ whole genome shotgun (WGS) entry which is preliminary data.</text>
</comment>
<dbReference type="InterPro" id="IPR009078">
    <property type="entry name" value="Ferritin-like_SF"/>
</dbReference>
<evidence type="ECO:0000313" key="2">
    <source>
        <dbReference type="EMBL" id="PKV78574.1"/>
    </source>
</evidence>
<evidence type="ECO:0000259" key="1">
    <source>
        <dbReference type="PROSITE" id="PS50905"/>
    </source>
</evidence>
<dbReference type="InterPro" id="IPR009040">
    <property type="entry name" value="Ferritin-like_diiron"/>
</dbReference>
<dbReference type="InterPro" id="IPR041719">
    <property type="entry name" value="Ferritin_prok"/>
</dbReference>
<dbReference type="SUPFAM" id="SSF47240">
    <property type="entry name" value="Ferritin-like"/>
    <property type="match status" value="1"/>
</dbReference>
<dbReference type="Gene3D" id="1.20.1260.10">
    <property type="match status" value="1"/>
</dbReference>
<dbReference type="RefSeq" id="WP_101464995.1">
    <property type="nucleotide sequence ID" value="NZ_PJMW01000002.1"/>
</dbReference>
<feature type="domain" description="Ferritin-like diiron" evidence="1">
    <location>
        <begin position="1"/>
        <end position="146"/>
    </location>
</feature>
<gene>
    <name evidence="2" type="ORF">ATK86_2948</name>
</gene>
<dbReference type="Proteomes" id="UP000233766">
    <property type="component" value="Unassembled WGS sequence"/>
</dbReference>
<dbReference type="PROSITE" id="PS50905">
    <property type="entry name" value="FERRITIN_LIKE"/>
    <property type="match status" value="1"/>
</dbReference>
<protein>
    <submittedName>
        <fullName evidence="2">Ferritin</fullName>
    </submittedName>
</protein>
<dbReference type="InterPro" id="IPR012347">
    <property type="entry name" value="Ferritin-like"/>
</dbReference>
<dbReference type="EMBL" id="PJMW01000002">
    <property type="protein sequence ID" value="PKV78574.1"/>
    <property type="molecule type" value="Genomic_DNA"/>
</dbReference>
<dbReference type="AlphaFoldDB" id="A0A2N3VAB8"/>
<dbReference type="GO" id="GO:0008199">
    <property type="term" value="F:ferric iron binding"/>
    <property type="evidence" value="ECO:0007669"/>
    <property type="project" value="InterPro"/>
</dbReference>
<name>A0A2N3VAB8_9NOCA</name>